<dbReference type="InterPro" id="IPR002781">
    <property type="entry name" value="TM_pro_TauE-like"/>
</dbReference>
<evidence type="ECO:0000256" key="2">
    <source>
        <dbReference type="ARBA" id="ARBA00009142"/>
    </source>
</evidence>
<evidence type="ECO:0000313" key="7">
    <source>
        <dbReference type="EMBL" id="RDH89060.1"/>
    </source>
</evidence>
<evidence type="ECO:0000313" key="8">
    <source>
        <dbReference type="Proteomes" id="UP000255508"/>
    </source>
</evidence>
<evidence type="ECO:0000256" key="3">
    <source>
        <dbReference type="ARBA" id="ARBA00022692"/>
    </source>
</evidence>
<evidence type="ECO:0000256" key="1">
    <source>
        <dbReference type="ARBA" id="ARBA00004141"/>
    </source>
</evidence>
<feature type="transmembrane region" description="Helical" evidence="6">
    <location>
        <begin position="161"/>
        <end position="193"/>
    </location>
</feature>
<reference evidence="7 8" key="1">
    <citation type="journal article" date="2018" name="ISME J.">
        <title>Endosymbiont genomes yield clues of tubeworm success.</title>
        <authorList>
            <person name="Li Y."/>
            <person name="Liles M.R."/>
            <person name="Halanych K.M."/>
        </authorList>
    </citation>
    <scope>NUCLEOTIDE SEQUENCE [LARGE SCALE GENOMIC DNA]</scope>
    <source>
        <strain evidence="7">A1422</strain>
    </source>
</reference>
<feature type="transmembrane region" description="Helical" evidence="6">
    <location>
        <begin position="264"/>
        <end position="294"/>
    </location>
</feature>
<comment type="caution">
    <text evidence="7">The sequence shown here is derived from an EMBL/GenBank/DDBJ whole genome shotgun (WGS) entry which is preliminary data.</text>
</comment>
<keyword evidence="3 6" id="KW-0812">Transmembrane</keyword>
<dbReference type="GO" id="GO:0005886">
    <property type="term" value="C:plasma membrane"/>
    <property type="evidence" value="ECO:0007669"/>
    <property type="project" value="UniProtKB-SubCell"/>
</dbReference>
<keyword evidence="4 6" id="KW-1133">Transmembrane helix</keyword>
<evidence type="ECO:0000256" key="4">
    <source>
        <dbReference type="ARBA" id="ARBA00022989"/>
    </source>
</evidence>
<dbReference type="Pfam" id="PF01925">
    <property type="entry name" value="TauE"/>
    <property type="match status" value="1"/>
</dbReference>
<feature type="transmembrane region" description="Helical" evidence="6">
    <location>
        <begin position="95"/>
        <end position="118"/>
    </location>
</feature>
<dbReference type="EMBL" id="QFXD01000234">
    <property type="protein sequence ID" value="RDH89060.1"/>
    <property type="molecule type" value="Genomic_DNA"/>
</dbReference>
<organism evidence="7 8">
    <name type="scientific">endosymbiont of Lamellibrachia luymesi</name>
    <dbReference type="NCBI Taxonomy" id="2200907"/>
    <lineage>
        <taxon>Bacteria</taxon>
        <taxon>Pseudomonadati</taxon>
        <taxon>Pseudomonadota</taxon>
        <taxon>Gammaproteobacteria</taxon>
        <taxon>sulfur-oxidizing symbionts</taxon>
    </lineage>
</organism>
<comment type="similarity">
    <text evidence="2 6">Belongs to the 4-toluene sulfonate uptake permease (TSUP) (TC 2.A.102) family.</text>
</comment>
<dbReference type="PANTHER" id="PTHR31154:SF4">
    <property type="entry name" value="MEMBRANE TRANSPORTER PROTEIN"/>
    <property type="match status" value="1"/>
</dbReference>
<protein>
    <recommendedName>
        <fullName evidence="6">Probable membrane transporter protein</fullName>
    </recommendedName>
</protein>
<evidence type="ECO:0000256" key="6">
    <source>
        <dbReference type="RuleBase" id="RU363041"/>
    </source>
</evidence>
<feature type="transmembrane region" description="Helical" evidence="6">
    <location>
        <begin position="125"/>
        <end position="141"/>
    </location>
</feature>
<feature type="transmembrane region" description="Helical" evidence="6">
    <location>
        <begin position="30"/>
        <end position="55"/>
    </location>
</feature>
<feature type="transmembrane region" description="Helical" evidence="6">
    <location>
        <begin position="233"/>
        <end position="252"/>
    </location>
</feature>
<feature type="transmembrane region" description="Helical" evidence="6">
    <location>
        <begin position="67"/>
        <end position="89"/>
    </location>
</feature>
<keyword evidence="5 6" id="KW-0472">Membrane</keyword>
<comment type="subcellular location">
    <subcellularLocation>
        <location evidence="6">Cell membrane</location>
        <topology evidence="6">Multi-pass membrane protein</topology>
    </subcellularLocation>
    <subcellularLocation>
        <location evidence="1">Membrane</location>
        <topology evidence="1">Multi-pass membrane protein</topology>
    </subcellularLocation>
</comment>
<sequence length="295" mass="31546">MAIAIWSAWYLLGGGESAVAATLEHWRVALTMVFGSFIAGATSEGGGAIAFPVFTKVLQIDPADAKVFSLAIQSVGMSAASLVIIAMGVRVEWRVIRWAGVAGIPGMILGAAVVAPLLSSAMIKMSFTFLVTSFAVTLFMLNRRMRLCHDRLPDESGYESWIIALAGFVGGVMSGLVGNGIDIITFSVMVLLFRVSEKISTPTSVILMASNSIVGFLLHIFVIDGFTPEIREWWLAAIHVVVVGAPMGAMLCSLLDRQVIAKGLILLILIEFISSLWLISMTPSVVLVSLLMLVV</sequence>
<name>A0A370DWT5_9GAMM</name>
<gene>
    <name evidence="7" type="ORF">DIZ79_13375</name>
</gene>
<accession>A0A370DWT5</accession>
<dbReference type="AlphaFoldDB" id="A0A370DWT5"/>
<keyword evidence="6" id="KW-1003">Cell membrane</keyword>
<proteinExistence type="inferred from homology"/>
<evidence type="ECO:0000256" key="5">
    <source>
        <dbReference type="ARBA" id="ARBA00023136"/>
    </source>
</evidence>
<dbReference type="PANTHER" id="PTHR31154">
    <property type="entry name" value="MEMBRANE TRANSPORTER PROTEIN"/>
    <property type="match status" value="1"/>
</dbReference>
<dbReference type="Proteomes" id="UP000255508">
    <property type="component" value="Unassembled WGS sequence"/>
</dbReference>
<feature type="transmembrane region" description="Helical" evidence="6">
    <location>
        <begin position="205"/>
        <end position="227"/>
    </location>
</feature>